<dbReference type="KEGG" id="nta:107816747"/>
<dbReference type="PROSITE" id="PS50878">
    <property type="entry name" value="RT_POL"/>
    <property type="match status" value="1"/>
</dbReference>
<dbReference type="Gene3D" id="3.10.10.10">
    <property type="entry name" value="HIV Type 1 Reverse Transcriptase, subunit A, domain 1"/>
    <property type="match status" value="1"/>
</dbReference>
<dbReference type="PaxDb" id="4097-A0A1S4CA12"/>
<organism evidence="2">
    <name type="scientific">Nicotiana tabacum</name>
    <name type="common">Common tobacco</name>
    <dbReference type="NCBI Taxonomy" id="4097"/>
    <lineage>
        <taxon>Eukaryota</taxon>
        <taxon>Viridiplantae</taxon>
        <taxon>Streptophyta</taxon>
        <taxon>Embryophyta</taxon>
        <taxon>Tracheophyta</taxon>
        <taxon>Spermatophyta</taxon>
        <taxon>Magnoliopsida</taxon>
        <taxon>eudicotyledons</taxon>
        <taxon>Gunneridae</taxon>
        <taxon>Pentapetalae</taxon>
        <taxon>asterids</taxon>
        <taxon>lamiids</taxon>
        <taxon>Solanales</taxon>
        <taxon>Solanaceae</taxon>
        <taxon>Nicotianoideae</taxon>
        <taxon>Nicotianeae</taxon>
        <taxon>Nicotiana</taxon>
    </lineage>
</organism>
<dbReference type="RefSeq" id="XP_016497970.1">
    <property type="nucleotide sequence ID" value="XM_016642484.1"/>
</dbReference>
<dbReference type="SMR" id="A0A1S4CA12"/>
<keyword evidence="2" id="KW-0808">Transferase</keyword>
<dbReference type="InterPro" id="IPR053134">
    <property type="entry name" value="RNA-dir_DNA_polymerase"/>
</dbReference>
<keyword evidence="2" id="KW-0695">RNA-directed DNA polymerase</keyword>
<feature type="domain" description="Reverse transcriptase" evidence="1">
    <location>
        <begin position="1"/>
        <end position="115"/>
    </location>
</feature>
<gene>
    <name evidence="2" type="primary">LOC107816747</name>
</gene>
<keyword evidence="2" id="KW-0548">Nucleotidyltransferase</keyword>
<dbReference type="PANTHER" id="PTHR24559">
    <property type="entry name" value="TRANSPOSON TY3-I GAG-POL POLYPROTEIN"/>
    <property type="match status" value="1"/>
</dbReference>
<evidence type="ECO:0000313" key="2">
    <source>
        <dbReference type="RefSeq" id="XP_016497970.1"/>
    </source>
</evidence>
<dbReference type="Pfam" id="PF00078">
    <property type="entry name" value="RVT_1"/>
    <property type="match status" value="1"/>
</dbReference>
<sequence>MDLSKGYYQVRIAEGDEPKTTCVTHYGAFEWLVMPFGLTNALATFCTLMNKLFHPFLDQFVVIYLDDIVIYSSCMEEHLEHLRKVFQILRENDLFVKREKCSFAQSQVQFLGHTISQGQIRMDSNK</sequence>
<evidence type="ECO:0000259" key="1">
    <source>
        <dbReference type="PROSITE" id="PS50878"/>
    </source>
</evidence>
<dbReference type="AlphaFoldDB" id="A0A1S4CA12"/>
<dbReference type="GO" id="GO:0003964">
    <property type="term" value="F:RNA-directed DNA polymerase activity"/>
    <property type="evidence" value="ECO:0007669"/>
    <property type="project" value="UniProtKB-KW"/>
</dbReference>
<dbReference type="STRING" id="4097.A0A1S4CA12"/>
<accession>A0A1S4CA12</accession>
<proteinExistence type="predicted"/>
<name>A0A1S4CA12_TOBAC</name>
<dbReference type="InterPro" id="IPR043502">
    <property type="entry name" value="DNA/RNA_pol_sf"/>
</dbReference>
<protein>
    <submittedName>
        <fullName evidence="2">RNA-directed DNA polymerase homolog</fullName>
    </submittedName>
</protein>
<dbReference type="OMA" id="NAMATFY"/>
<reference evidence="2" key="1">
    <citation type="submission" date="2025-08" db="UniProtKB">
        <authorList>
            <consortium name="RefSeq"/>
        </authorList>
    </citation>
    <scope>IDENTIFICATION</scope>
</reference>
<dbReference type="Gene3D" id="3.30.70.270">
    <property type="match status" value="1"/>
</dbReference>
<dbReference type="FunFam" id="3.30.70.270:FF:000003">
    <property type="entry name" value="Transposon Ty3-G Gag-Pol polyprotein"/>
    <property type="match status" value="1"/>
</dbReference>
<dbReference type="CDD" id="cd01647">
    <property type="entry name" value="RT_LTR"/>
    <property type="match status" value="1"/>
</dbReference>
<dbReference type="SUPFAM" id="SSF56672">
    <property type="entry name" value="DNA/RNA polymerases"/>
    <property type="match status" value="1"/>
</dbReference>
<feature type="non-terminal residue" evidence="2">
    <location>
        <position position="126"/>
    </location>
</feature>
<dbReference type="OrthoDB" id="514328at2759"/>
<dbReference type="InterPro" id="IPR000477">
    <property type="entry name" value="RT_dom"/>
</dbReference>
<dbReference type="PANTHER" id="PTHR24559:SF436">
    <property type="entry name" value="RNA-DIRECTED DNA POLYMERASE HOMOLOG"/>
    <property type="match status" value="1"/>
</dbReference>
<dbReference type="InterPro" id="IPR043128">
    <property type="entry name" value="Rev_trsase/Diguanyl_cyclase"/>
</dbReference>